<dbReference type="InterPro" id="IPR012338">
    <property type="entry name" value="Beta-lactam/transpept-like"/>
</dbReference>
<comment type="caution">
    <text evidence="3">The sequence shown here is derived from an EMBL/GenBank/DDBJ whole genome shotgun (WGS) entry which is preliminary data.</text>
</comment>
<dbReference type="PANTHER" id="PTHR35333">
    <property type="entry name" value="BETA-LACTAMASE"/>
    <property type="match status" value="1"/>
</dbReference>
<comment type="catalytic activity">
    <reaction evidence="1">
        <text>a beta-lactam + H2O = a substituted beta-amino acid</text>
        <dbReference type="Rhea" id="RHEA:20401"/>
        <dbReference type="ChEBI" id="CHEBI:15377"/>
        <dbReference type="ChEBI" id="CHEBI:35627"/>
        <dbReference type="ChEBI" id="CHEBI:140347"/>
        <dbReference type="EC" id="3.5.2.6"/>
    </reaction>
</comment>
<name>A0A4R5QIX7_9PROT</name>
<feature type="domain" description="Beta-lactamase class A catalytic" evidence="2">
    <location>
        <begin position="54"/>
        <end position="227"/>
    </location>
</feature>
<evidence type="ECO:0000259" key="2">
    <source>
        <dbReference type="Pfam" id="PF13354"/>
    </source>
</evidence>
<gene>
    <name evidence="3" type="ORF">E2C06_08320</name>
</gene>
<sequence>MHRRSLSALPLIGLGAMQPAAARAAEAPEAALRRYRALPGTAAYMVRLGPEGTAGRFAHRPNQQLFIASAYKTFVLGQYLRDVEAGRLDPEAQLAVDDDLRSPGSPVLLNLTGTTTARSVLEAMITHSDNTATDIATRQVGADRVRALIAEAGLRRVQIPDSTRIFASYLLGAPIGVDVGWAGLQHADQFPPEGYRAPLNGVQSLAGSAGDLASWYDQALRGAIFRRPGTLREFKRIQAMAVQIARVAPPDIPVHAKGGEVADFLGFCAKSFAGQMVVGGRTPVSFAFLLNWDSAEGGFAEVQEAYFDAIRDILAALAETLA</sequence>
<dbReference type="EMBL" id="SMSJ01000007">
    <property type="protein sequence ID" value="TDH62993.1"/>
    <property type="molecule type" value="Genomic_DNA"/>
</dbReference>
<dbReference type="RefSeq" id="WP_133288139.1">
    <property type="nucleotide sequence ID" value="NZ_SMSJ01000007.1"/>
</dbReference>
<protein>
    <submittedName>
        <fullName evidence="3">Serine hydrolase</fullName>
    </submittedName>
</protein>
<accession>A0A4R5QIX7</accession>
<dbReference type="InterPro" id="IPR000871">
    <property type="entry name" value="Beta-lactam_class-A"/>
</dbReference>
<dbReference type="SUPFAM" id="SSF56601">
    <property type="entry name" value="beta-lactamase/transpeptidase-like"/>
    <property type="match status" value="1"/>
</dbReference>
<dbReference type="Pfam" id="PF13354">
    <property type="entry name" value="Beta-lactamase2"/>
    <property type="match status" value="1"/>
</dbReference>
<keyword evidence="3" id="KW-0378">Hydrolase</keyword>
<evidence type="ECO:0000313" key="3">
    <source>
        <dbReference type="EMBL" id="TDH62993.1"/>
    </source>
</evidence>
<dbReference type="Gene3D" id="3.40.710.10">
    <property type="entry name" value="DD-peptidase/beta-lactamase superfamily"/>
    <property type="match status" value="1"/>
</dbReference>
<reference evidence="3 4" key="1">
    <citation type="journal article" date="2016" name="J. Microbiol.">
        <title>Dankookia rubra gen. nov., sp. nov., an alphaproteobacterium isolated from sediment of a shallow stream.</title>
        <authorList>
            <person name="Kim W.H."/>
            <person name="Kim D.H."/>
            <person name="Kang K."/>
            <person name="Ahn T.Y."/>
        </authorList>
    </citation>
    <scope>NUCLEOTIDE SEQUENCE [LARGE SCALE GENOMIC DNA]</scope>
    <source>
        <strain evidence="3 4">JCM30602</strain>
    </source>
</reference>
<organism evidence="3 4">
    <name type="scientific">Dankookia rubra</name>
    <dbReference type="NCBI Taxonomy" id="1442381"/>
    <lineage>
        <taxon>Bacteria</taxon>
        <taxon>Pseudomonadati</taxon>
        <taxon>Pseudomonadota</taxon>
        <taxon>Alphaproteobacteria</taxon>
        <taxon>Acetobacterales</taxon>
        <taxon>Roseomonadaceae</taxon>
        <taxon>Dankookia</taxon>
    </lineage>
</organism>
<dbReference type="GO" id="GO:0046677">
    <property type="term" value="P:response to antibiotic"/>
    <property type="evidence" value="ECO:0007669"/>
    <property type="project" value="InterPro"/>
</dbReference>
<dbReference type="OrthoDB" id="108135at2"/>
<evidence type="ECO:0000313" key="4">
    <source>
        <dbReference type="Proteomes" id="UP000295096"/>
    </source>
</evidence>
<evidence type="ECO:0000256" key="1">
    <source>
        <dbReference type="ARBA" id="ARBA00001526"/>
    </source>
</evidence>
<dbReference type="GO" id="GO:0008800">
    <property type="term" value="F:beta-lactamase activity"/>
    <property type="evidence" value="ECO:0007669"/>
    <property type="project" value="UniProtKB-EC"/>
</dbReference>
<dbReference type="InterPro" id="IPR045155">
    <property type="entry name" value="Beta-lactam_cat"/>
</dbReference>
<keyword evidence="4" id="KW-1185">Reference proteome</keyword>
<dbReference type="Proteomes" id="UP000295096">
    <property type="component" value="Unassembled WGS sequence"/>
</dbReference>
<dbReference type="PANTHER" id="PTHR35333:SF5">
    <property type="entry name" value="CONSERVED LIPOPROTEIN LPQF-RELATED"/>
    <property type="match status" value="1"/>
</dbReference>
<dbReference type="GO" id="GO:0030655">
    <property type="term" value="P:beta-lactam antibiotic catabolic process"/>
    <property type="evidence" value="ECO:0007669"/>
    <property type="project" value="InterPro"/>
</dbReference>
<dbReference type="AlphaFoldDB" id="A0A4R5QIX7"/>
<proteinExistence type="predicted"/>